<proteinExistence type="predicted"/>
<dbReference type="Proteomes" id="UP000830925">
    <property type="component" value="Chromosome"/>
</dbReference>
<protein>
    <submittedName>
        <fullName evidence="1">Uncharacterized protein</fullName>
    </submittedName>
</protein>
<dbReference type="AlphaFoldDB" id="A0AAE9HA36"/>
<name>A0AAE9HA36_ALCFA</name>
<evidence type="ECO:0000313" key="1">
    <source>
        <dbReference type="EMBL" id="UPL23453.1"/>
    </source>
</evidence>
<dbReference type="GeneID" id="96774486"/>
<evidence type="ECO:0000313" key="2">
    <source>
        <dbReference type="Proteomes" id="UP000830925"/>
    </source>
</evidence>
<gene>
    <name evidence="1" type="ORF">MXF72_14780</name>
</gene>
<organism evidence="1 2">
    <name type="scientific">Alcaligenes faecalis</name>
    <dbReference type="NCBI Taxonomy" id="511"/>
    <lineage>
        <taxon>Bacteria</taxon>
        <taxon>Pseudomonadati</taxon>
        <taxon>Pseudomonadota</taxon>
        <taxon>Betaproteobacteria</taxon>
        <taxon>Burkholderiales</taxon>
        <taxon>Alcaligenaceae</taxon>
        <taxon>Alcaligenes</taxon>
    </lineage>
</organism>
<sequence>MLVPVLLERKYDLLKGEHEQWPVKRESAKFFYFSVNCALAAEKRPQWAILAVRAMGKAAVYRAVKLFLDVSYAFVQILLIC</sequence>
<dbReference type="EMBL" id="CP095873">
    <property type="protein sequence ID" value="UPL23453.1"/>
    <property type="molecule type" value="Genomic_DNA"/>
</dbReference>
<dbReference type="RefSeq" id="WP_162473396.1">
    <property type="nucleotide sequence ID" value="NZ_CAXOJJ010000009.1"/>
</dbReference>
<reference evidence="1" key="1">
    <citation type="submission" date="2022-04" db="EMBL/GenBank/DDBJ databases">
        <title>Genomic mining of Alcaligenes faecalis D334 producing ectoin and derivatives.</title>
        <authorList>
            <person name="Doan V.T."/>
            <person name="Quach N.T."/>
            <person name="Vu T.-H.-N."/>
            <person name="Phi Q.-T."/>
        </authorList>
    </citation>
    <scope>NUCLEOTIDE SEQUENCE</scope>
    <source>
        <strain evidence="1">D334</strain>
    </source>
</reference>
<accession>A0AAE9HA36</accession>